<organism evidence="1 2">
    <name type="scientific">Fusarium euwallaceae</name>
    <dbReference type="NCBI Taxonomy" id="1147111"/>
    <lineage>
        <taxon>Eukaryota</taxon>
        <taxon>Fungi</taxon>
        <taxon>Dikarya</taxon>
        <taxon>Ascomycota</taxon>
        <taxon>Pezizomycotina</taxon>
        <taxon>Sordariomycetes</taxon>
        <taxon>Hypocreomycetidae</taxon>
        <taxon>Hypocreales</taxon>
        <taxon>Nectriaceae</taxon>
        <taxon>Fusarium</taxon>
        <taxon>Fusarium solani species complex</taxon>
    </lineage>
</organism>
<dbReference type="EMBL" id="MIKF01000116">
    <property type="protein sequence ID" value="RTE77601.1"/>
    <property type="molecule type" value="Genomic_DNA"/>
</dbReference>
<reference evidence="1 2" key="1">
    <citation type="submission" date="2017-06" db="EMBL/GenBank/DDBJ databases">
        <title>Comparative genomic analysis of Ambrosia Fusariam Clade fungi.</title>
        <authorList>
            <person name="Stajich J.E."/>
            <person name="Carrillo J."/>
            <person name="Kijimoto T."/>
            <person name="Eskalen A."/>
            <person name="O'Donnell K."/>
            <person name="Kasson M."/>
        </authorList>
    </citation>
    <scope>NUCLEOTIDE SEQUENCE [LARGE SCALE GENOMIC DNA]</scope>
    <source>
        <strain evidence="1 2">UCR1854</strain>
    </source>
</reference>
<protein>
    <submittedName>
        <fullName evidence="1">Uncharacterized protein</fullName>
    </submittedName>
</protein>
<proteinExistence type="predicted"/>
<accession>A0A430LPH9</accession>
<evidence type="ECO:0000313" key="2">
    <source>
        <dbReference type="Proteomes" id="UP000287124"/>
    </source>
</evidence>
<keyword evidence="2" id="KW-1185">Reference proteome</keyword>
<evidence type="ECO:0000313" key="1">
    <source>
        <dbReference type="EMBL" id="RTE77601.1"/>
    </source>
</evidence>
<name>A0A430LPH9_9HYPO</name>
<gene>
    <name evidence="1" type="ORF">BHE90_007907</name>
</gene>
<sequence>MGIRFCPHAILSTSAVTVIHYRKVTVGNIAANVARLFHVHKPIRWRREAIQVYEQTKKSLFLIAANNSLSEPTLNNSDDTWMVAALAPVENGHSAAVEA</sequence>
<dbReference type="AlphaFoldDB" id="A0A430LPH9"/>
<dbReference type="Proteomes" id="UP000287124">
    <property type="component" value="Unassembled WGS sequence"/>
</dbReference>
<comment type="caution">
    <text evidence="1">The sequence shown here is derived from an EMBL/GenBank/DDBJ whole genome shotgun (WGS) entry which is preliminary data.</text>
</comment>